<reference evidence="3" key="1">
    <citation type="submission" date="2021-02" db="EMBL/GenBank/DDBJ databases">
        <title>Natronoglycomyces albus gen. nov., sp. nov, a haloalkaliphilic actinobacterium from a soda solonchak soil.</title>
        <authorList>
            <person name="Sorokin D.Y."/>
            <person name="Khijniak T.V."/>
            <person name="Zakharycheva A.P."/>
            <person name="Boueva O.V."/>
            <person name="Ariskina E.V."/>
            <person name="Hahnke R.L."/>
            <person name="Bunk B."/>
            <person name="Sproer C."/>
            <person name="Schumann P."/>
            <person name="Evtushenko L.I."/>
            <person name="Kublanov I.V."/>
        </authorList>
    </citation>
    <scope>NUCLEOTIDE SEQUENCE</scope>
    <source>
        <strain evidence="3">DSM 106290</strain>
    </source>
</reference>
<evidence type="ECO:0000256" key="2">
    <source>
        <dbReference type="ARBA" id="ARBA00022679"/>
    </source>
</evidence>
<gene>
    <name evidence="3" type="ORF">JQS30_10435</name>
</gene>
<organism evidence="3 4">
    <name type="scientific">Natronoglycomyces albus</name>
    <dbReference type="NCBI Taxonomy" id="2811108"/>
    <lineage>
        <taxon>Bacteria</taxon>
        <taxon>Bacillati</taxon>
        <taxon>Actinomycetota</taxon>
        <taxon>Actinomycetes</taxon>
        <taxon>Glycomycetales</taxon>
        <taxon>Glycomycetaceae</taxon>
        <taxon>Natronoglycomyces</taxon>
    </lineage>
</organism>
<dbReference type="EMBL" id="CP070496">
    <property type="protein sequence ID" value="QSB04223.1"/>
    <property type="molecule type" value="Genomic_DNA"/>
</dbReference>
<dbReference type="InterPro" id="IPR004629">
    <property type="entry name" value="WecG_TagA_CpsF"/>
</dbReference>
<keyword evidence="1" id="KW-0328">Glycosyltransferase</keyword>
<dbReference type="Pfam" id="PF03808">
    <property type="entry name" value="Glyco_tran_WecG"/>
    <property type="match status" value="1"/>
</dbReference>
<dbReference type="KEGG" id="nav:JQS30_10435"/>
<dbReference type="PANTHER" id="PTHR34136:SF1">
    <property type="entry name" value="UDP-N-ACETYL-D-MANNOSAMINURONIC ACID TRANSFERASE"/>
    <property type="match status" value="1"/>
</dbReference>
<sequence length="256" mass="29165">MSQPRLTRVDVLGVEVSTVNQDMALEEISRWVDHDERHYVCVTGVHGVMECQRDESLRAIHNDSGLTTPDGMPMVWAGHKAGADWMDRVYGPDLMLNVLQRAADKGWTSFLYGGKDGVPELLAQKLTARIPNLKIVGTYSPPFRPLTPEEDAQIVQRINDSGADFVWVGLSTPKQEKWMAAHRDKLNAAALFGVGAAFDFHAGLVPQAPEWMQKRGLEWFFRLTKEPKRLWRRYFRNNPAYLWNIRRRPPKLVDSA</sequence>
<dbReference type="GO" id="GO:0016758">
    <property type="term" value="F:hexosyltransferase activity"/>
    <property type="evidence" value="ECO:0007669"/>
    <property type="project" value="TreeGrafter"/>
</dbReference>
<keyword evidence="4" id="KW-1185">Reference proteome</keyword>
<proteinExistence type="predicted"/>
<protein>
    <submittedName>
        <fullName evidence="3">WecB/TagA/CpsF family glycosyltransferase</fullName>
    </submittedName>
</protein>
<dbReference type="RefSeq" id="WP_213170223.1">
    <property type="nucleotide sequence ID" value="NZ_CP070496.1"/>
</dbReference>
<dbReference type="CDD" id="cd06533">
    <property type="entry name" value="Glyco_transf_WecG_TagA"/>
    <property type="match status" value="1"/>
</dbReference>
<evidence type="ECO:0000256" key="1">
    <source>
        <dbReference type="ARBA" id="ARBA00022676"/>
    </source>
</evidence>
<dbReference type="PANTHER" id="PTHR34136">
    <property type="match status" value="1"/>
</dbReference>
<evidence type="ECO:0000313" key="4">
    <source>
        <dbReference type="Proteomes" id="UP000662939"/>
    </source>
</evidence>
<dbReference type="NCBIfam" id="TIGR00696">
    <property type="entry name" value="wecG_tagA_cpsF"/>
    <property type="match status" value="1"/>
</dbReference>
<dbReference type="Proteomes" id="UP000662939">
    <property type="component" value="Chromosome"/>
</dbReference>
<accession>A0A895XKY5</accession>
<dbReference type="AlphaFoldDB" id="A0A895XKY5"/>
<name>A0A895XKY5_9ACTN</name>
<keyword evidence="2" id="KW-0808">Transferase</keyword>
<evidence type="ECO:0000313" key="3">
    <source>
        <dbReference type="EMBL" id="QSB04223.1"/>
    </source>
</evidence>